<dbReference type="Proteomes" id="UP000189475">
    <property type="component" value="Unassembled WGS sequence"/>
</dbReference>
<dbReference type="GO" id="GO:0006974">
    <property type="term" value="P:DNA damage response"/>
    <property type="evidence" value="ECO:0007669"/>
    <property type="project" value="TreeGrafter"/>
</dbReference>
<keyword evidence="4 16" id="KW-0418">Kinase</keyword>
<dbReference type="GO" id="GO:0005524">
    <property type="term" value="F:ATP binding"/>
    <property type="evidence" value="ECO:0007669"/>
    <property type="project" value="UniProtKB-KW"/>
</dbReference>
<evidence type="ECO:0000256" key="11">
    <source>
        <dbReference type="ARBA" id="ARBA00066369"/>
    </source>
</evidence>
<evidence type="ECO:0000256" key="10">
    <source>
        <dbReference type="ARBA" id="ARBA00054997"/>
    </source>
</evidence>
<keyword evidence="17" id="KW-1185">Reference proteome</keyword>
<keyword evidence="5" id="KW-0067">ATP-binding</keyword>
<evidence type="ECO:0000256" key="1">
    <source>
        <dbReference type="ARBA" id="ARBA00010688"/>
    </source>
</evidence>
<dbReference type="OrthoDB" id="9776822at2"/>
<organism evidence="16 17">
    <name type="scientific">Vibrio palustris</name>
    <dbReference type="NCBI Taxonomy" id="1918946"/>
    <lineage>
        <taxon>Bacteria</taxon>
        <taxon>Pseudomonadati</taxon>
        <taxon>Pseudomonadota</taxon>
        <taxon>Gammaproteobacteria</taxon>
        <taxon>Vibrionales</taxon>
        <taxon>Vibrionaceae</taxon>
        <taxon>Vibrio</taxon>
    </lineage>
</organism>
<dbReference type="AlphaFoldDB" id="A0A1R4B5R5"/>
<evidence type="ECO:0000256" key="12">
    <source>
        <dbReference type="ARBA" id="ARBA00067931"/>
    </source>
</evidence>
<dbReference type="GO" id="GO:0005829">
    <property type="term" value="C:cytosol"/>
    <property type="evidence" value="ECO:0007669"/>
    <property type="project" value="TreeGrafter"/>
</dbReference>
<dbReference type="InterPro" id="IPR002173">
    <property type="entry name" value="Carboh/pur_kinase_PfkB_CS"/>
</dbReference>
<comment type="similarity">
    <text evidence="1">Belongs to the carbohydrate kinase PfkB family.</text>
</comment>
<evidence type="ECO:0000256" key="9">
    <source>
        <dbReference type="ARBA" id="ARBA00050729"/>
    </source>
</evidence>
<feature type="domain" description="Carbohydrate kinase PfkB" evidence="15">
    <location>
        <begin position="5"/>
        <end position="300"/>
    </location>
</feature>
<reference evidence="16 17" key="1">
    <citation type="submission" date="2017-02" db="EMBL/GenBank/DDBJ databases">
        <authorList>
            <person name="Peterson S.W."/>
        </authorList>
    </citation>
    <scope>NUCLEOTIDE SEQUENCE [LARGE SCALE GENOMIC DNA]</scope>
    <source>
        <strain evidence="16 17">CECT 9027</strain>
    </source>
</reference>
<comment type="pathway">
    <text evidence="7">Carbohydrate acid metabolism; 2-dehydro-3-deoxy-D-gluconate degradation; D-glyceraldehyde 3-phosphate and pyruvate from 2-dehydro-3-deoxy-D-gluconate: step 1/2.</text>
</comment>
<dbReference type="EMBL" id="FUFT01000005">
    <property type="protein sequence ID" value="SJL84272.1"/>
    <property type="molecule type" value="Genomic_DNA"/>
</dbReference>
<evidence type="ECO:0000313" key="16">
    <source>
        <dbReference type="EMBL" id="SJL84272.1"/>
    </source>
</evidence>
<name>A0A1R4B5R5_9VIBR</name>
<evidence type="ECO:0000259" key="15">
    <source>
        <dbReference type="Pfam" id="PF00294"/>
    </source>
</evidence>
<dbReference type="InterPro" id="IPR011611">
    <property type="entry name" value="PfkB_dom"/>
</dbReference>
<dbReference type="Pfam" id="PF00294">
    <property type="entry name" value="PfkB"/>
    <property type="match status" value="1"/>
</dbReference>
<dbReference type="GO" id="GO:0019698">
    <property type="term" value="P:D-galacturonate catabolic process"/>
    <property type="evidence" value="ECO:0007669"/>
    <property type="project" value="TreeGrafter"/>
</dbReference>
<protein>
    <recommendedName>
        <fullName evidence="12">2-dehydro-3-deoxygluconokinase</fullName>
        <ecNumber evidence="11">2.7.1.45</ecNumber>
    </recommendedName>
    <alternativeName>
        <fullName evidence="13">2-keto-3-deoxygluconokinase</fullName>
    </alternativeName>
    <alternativeName>
        <fullName evidence="14">3-deoxy-2-oxo-D-gluconate kinase</fullName>
    </alternativeName>
    <alternativeName>
        <fullName evidence="8">KDG kinase</fullName>
    </alternativeName>
</protein>
<evidence type="ECO:0000256" key="4">
    <source>
        <dbReference type="ARBA" id="ARBA00022777"/>
    </source>
</evidence>
<dbReference type="PANTHER" id="PTHR43085">
    <property type="entry name" value="HEXOKINASE FAMILY MEMBER"/>
    <property type="match status" value="1"/>
</dbReference>
<dbReference type="EC" id="2.7.1.45" evidence="11"/>
<evidence type="ECO:0000256" key="8">
    <source>
        <dbReference type="ARBA" id="ARBA00044254"/>
    </source>
</evidence>
<keyword evidence="2 16" id="KW-0808">Transferase</keyword>
<dbReference type="InterPro" id="IPR050306">
    <property type="entry name" value="PfkB_Carbo_kinase"/>
</dbReference>
<keyword evidence="3" id="KW-0547">Nucleotide-binding</keyword>
<dbReference type="RefSeq" id="WP_077314644.1">
    <property type="nucleotide sequence ID" value="NZ_AP024888.1"/>
</dbReference>
<dbReference type="PROSITE" id="PS00584">
    <property type="entry name" value="PFKB_KINASES_2"/>
    <property type="match status" value="1"/>
</dbReference>
<dbReference type="SUPFAM" id="SSF53613">
    <property type="entry name" value="Ribokinase-like"/>
    <property type="match status" value="1"/>
</dbReference>
<gene>
    <name evidence="16" type="primary">kdgK_2</name>
    <name evidence="16" type="ORF">VPAL9027_02254</name>
</gene>
<dbReference type="STRING" id="1918946.VPAL9027_02254"/>
<keyword evidence="6" id="KW-0119">Carbohydrate metabolism</keyword>
<evidence type="ECO:0000313" key="17">
    <source>
        <dbReference type="Proteomes" id="UP000189475"/>
    </source>
</evidence>
<evidence type="ECO:0000256" key="13">
    <source>
        <dbReference type="ARBA" id="ARBA00075711"/>
    </source>
</evidence>
<dbReference type="Gene3D" id="3.40.1190.20">
    <property type="match status" value="1"/>
</dbReference>
<evidence type="ECO:0000256" key="2">
    <source>
        <dbReference type="ARBA" id="ARBA00022679"/>
    </source>
</evidence>
<comment type="catalytic activity">
    <reaction evidence="9">
        <text>2-dehydro-3-deoxy-D-gluconate + ATP = 2-dehydro-3-deoxy-6-phospho-D-gluconate + ADP + H(+)</text>
        <dbReference type="Rhea" id="RHEA:14797"/>
        <dbReference type="ChEBI" id="CHEBI:15378"/>
        <dbReference type="ChEBI" id="CHEBI:30616"/>
        <dbReference type="ChEBI" id="CHEBI:57569"/>
        <dbReference type="ChEBI" id="CHEBI:57990"/>
        <dbReference type="ChEBI" id="CHEBI:456216"/>
        <dbReference type="EC" id="2.7.1.45"/>
    </reaction>
</comment>
<evidence type="ECO:0000256" key="3">
    <source>
        <dbReference type="ARBA" id="ARBA00022741"/>
    </source>
</evidence>
<dbReference type="PANTHER" id="PTHR43085:SF15">
    <property type="entry name" value="2-DEHYDRO-3-DEOXYGLUCONOKINASE"/>
    <property type="match status" value="1"/>
</dbReference>
<dbReference type="FunFam" id="3.40.1190.20:FF:000011">
    <property type="entry name" value="2-dehydro-3-deoxygluconokinase, putative"/>
    <property type="match status" value="1"/>
</dbReference>
<comment type="function">
    <text evidence="10">Catalyzes the phosphorylation of 2-keto-3-deoxygluconate (KDG) to produce 2-keto-3-deoxy-6-phosphogluconate (KDPG).</text>
</comment>
<sequence length="308" mass="34224">MKKNNIAIIGECMVELQQAGELYKPSFGGDTLNTALYLARLTAPHGIETAYFTGLGRDPFSKAMLTSWQSEAINTQHVRISETKLPGMYAIETAEDGERSFYYWRNDSAAKYWLRGCDAHSLSDELSEFKWIYLSGISLAILPTDCLETLYEALVLCRDNGVHIAFDNNYRPALWDSTAKAREIYQKFMALTDLAFLTFDDEMMLWGDTQEDQAITRAQQCGIQEVIIKRGSQPCLIIDAKQRTSVAANQIDHVVDTTAAGDSFSAGYLAKRITGGSPQAAAQLGHQLAGNVIQHRGAVIAREFMPNM</sequence>
<evidence type="ECO:0000256" key="5">
    <source>
        <dbReference type="ARBA" id="ARBA00022840"/>
    </source>
</evidence>
<evidence type="ECO:0000256" key="7">
    <source>
        <dbReference type="ARBA" id="ARBA00043951"/>
    </source>
</evidence>
<dbReference type="InterPro" id="IPR029056">
    <property type="entry name" value="Ribokinase-like"/>
</dbReference>
<dbReference type="GO" id="GO:0008673">
    <property type="term" value="F:2-dehydro-3-deoxygluconokinase activity"/>
    <property type="evidence" value="ECO:0007669"/>
    <property type="project" value="UniProtKB-EC"/>
</dbReference>
<proteinExistence type="inferred from homology"/>
<evidence type="ECO:0000256" key="14">
    <source>
        <dbReference type="ARBA" id="ARBA00080545"/>
    </source>
</evidence>
<dbReference type="GO" id="GO:0042840">
    <property type="term" value="P:D-glucuronate catabolic process"/>
    <property type="evidence" value="ECO:0007669"/>
    <property type="project" value="TreeGrafter"/>
</dbReference>
<evidence type="ECO:0000256" key="6">
    <source>
        <dbReference type="ARBA" id="ARBA00023277"/>
    </source>
</evidence>
<dbReference type="CDD" id="cd01166">
    <property type="entry name" value="KdgK"/>
    <property type="match status" value="1"/>
</dbReference>
<accession>A0A1R4B5R5</accession>